<comment type="similarity">
    <text evidence="1">Belongs to the FAH family.</text>
</comment>
<keyword evidence="5" id="KW-1185">Reference proteome</keyword>
<dbReference type="EMBL" id="JBHSYM010000023">
    <property type="protein sequence ID" value="MFC7012075.1"/>
    <property type="molecule type" value="Genomic_DNA"/>
</dbReference>
<evidence type="ECO:0000256" key="1">
    <source>
        <dbReference type="ARBA" id="ARBA00010211"/>
    </source>
</evidence>
<protein>
    <submittedName>
        <fullName evidence="4">Fumarylacetoacetate hydrolase family protein</fullName>
    </submittedName>
</protein>
<proteinExistence type="inferred from homology"/>
<dbReference type="PANTHER" id="PTHR42796:SF4">
    <property type="entry name" value="FUMARYLACETOACETATE HYDROLASE DOMAIN-CONTAINING PROTEIN 2A"/>
    <property type="match status" value="1"/>
</dbReference>
<dbReference type="InterPro" id="IPR011234">
    <property type="entry name" value="Fumarylacetoacetase-like_C"/>
</dbReference>
<dbReference type="Proteomes" id="UP001596409">
    <property type="component" value="Unassembled WGS sequence"/>
</dbReference>
<evidence type="ECO:0000256" key="2">
    <source>
        <dbReference type="ARBA" id="ARBA00022723"/>
    </source>
</evidence>
<accession>A0ABW2E185</accession>
<evidence type="ECO:0000259" key="3">
    <source>
        <dbReference type="Pfam" id="PF01557"/>
    </source>
</evidence>
<dbReference type="Pfam" id="PF01557">
    <property type="entry name" value="FAA_hydrolase"/>
    <property type="match status" value="1"/>
</dbReference>
<name>A0ABW2E185_9ACTN</name>
<organism evidence="4 5">
    <name type="scientific">Streptomyces viridiviolaceus</name>
    <dbReference type="NCBI Taxonomy" id="68282"/>
    <lineage>
        <taxon>Bacteria</taxon>
        <taxon>Bacillati</taxon>
        <taxon>Actinomycetota</taxon>
        <taxon>Actinomycetes</taxon>
        <taxon>Kitasatosporales</taxon>
        <taxon>Streptomycetaceae</taxon>
        <taxon>Streptomyces</taxon>
    </lineage>
</organism>
<sequence length="297" mass="31376">MRIANLAGRLTVIVEGRAIDVHTASRGVFSADPQAVYARWAEFRTWVAGADLAGGRPVDAAELGAPAPSPRQIFAIGLNYREHVTEAGFTTPEGMPPVFTKYATALTGPVTEVTLPQGGHTDWEVELVVVIGQKAHNVSEEDAWSHVAGLTVGQDISERVLQMEGPAPQFSLGKSYPGFAPTGPWLVTPDEFDDPDDLELTCSVNGEVVQRGHTRQMIFSVPSLVAKLSGVLPLLPGDVVFTGTPAGVGLGRTPQRWLAPGDELLSSVGGIGELRQRFADSAVPLASSAAPTSPRTP</sequence>
<evidence type="ECO:0000313" key="5">
    <source>
        <dbReference type="Proteomes" id="UP001596409"/>
    </source>
</evidence>
<dbReference type="InterPro" id="IPR051121">
    <property type="entry name" value="FAH"/>
</dbReference>
<dbReference type="InterPro" id="IPR036663">
    <property type="entry name" value="Fumarylacetoacetase_C_sf"/>
</dbReference>
<reference evidence="5" key="1">
    <citation type="journal article" date="2019" name="Int. J. Syst. Evol. Microbiol.">
        <title>The Global Catalogue of Microorganisms (GCM) 10K type strain sequencing project: providing services to taxonomists for standard genome sequencing and annotation.</title>
        <authorList>
            <consortium name="The Broad Institute Genomics Platform"/>
            <consortium name="The Broad Institute Genome Sequencing Center for Infectious Disease"/>
            <person name="Wu L."/>
            <person name="Ma J."/>
        </authorList>
    </citation>
    <scope>NUCLEOTIDE SEQUENCE [LARGE SCALE GENOMIC DNA]</scope>
    <source>
        <strain evidence="5">JCM 4855</strain>
    </source>
</reference>
<dbReference type="Gene3D" id="3.90.850.10">
    <property type="entry name" value="Fumarylacetoacetase-like, C-terminal domain"/>
    <property type="match status" value="1"/>
</dbReference>
<dbReference type="GO" id="GO:0016787">
    <property type="term" value="F:hydrolase activity"/>
    <property type="evidence" value="ECO:0007669"/>
    <property type="project" value="UniProtKB-KW"/>
</dbReference>
<comment type="caution">
    <text evidence="4">The sequence shown here is derived from an EMBL/GenBank/DDBJ whole genome shotgun (WGS) entry which is preliminary data.</text>
</comment>
<evidence type="ECO:0000313" key="4">
    <source>
        <dbReference type="EMBL" id="MFC7012075.1"/>
    </source>
</evidence>
<dbReference type="RefSeq" id="WP_189868665.1">
    <property type="nucleotide sequence ID" value="NZ_BMWA01000001.1"/>
</dbReference>
<dbReference type="PANTHER" id="PTHR42796">
    <property type="entry name" value="FUMARYLACETOACETATE HYDROLASE DOMAIN-CONTAINING PROTEIN 2A-RELATED"/>
    <property type="match status" value="1"/>
</dbReference>
<keyword evidence="4" id="KW-0378">Hydrolase</keyword>
<dbReference type="SUPFAM" id="SSF56529">
    <property type="entry name" value="FAH"/>
    <property type="match status" value="1"/>
</dbReference>
<keyword evidence="2" id="KW-0479">Metal-binding</keyword>
<gene>
    <name evidence="4" type="ORF">ACFQMH_10230</name>
</gene>
<feature type="domain" description="Fumarylacetoacetase-like C-terminal" evidence="3">
    <location>
        <begin position="73"/>
        <end position="278"/>
    </location>
</feature>